<evidence type="ECO:0000313" key="2">
    <source>
        <dbReference type="EMBL" id="KAF1829421.1"/>
    </source>
</evidence>
<sequence>MTSMSVFLTTLASTWHTLLPTTALLRPPQTPQNPSLTAKIANLHVHPTLETLLHILNHDLPSAHFLVRHMQAPPAVEGMLLHSILHRAEGDFRNARLWAGDVVDACEGFVPKHRGEGRRLGEEVLGKIEAGKGMDAVSLVEYVYGEEGPGGLIDAVEKWRKDGEGEEREIEERIRKECERLLEWCRSKFGEGEWLDASEAWVRHSDEVREISGEMVTGGKGFRKF</sequence>
<evidence type="ECO:0000256" key="1">
    <source>
        <dbReference type="SAM" id="SignalP"/>
    </source>
</evidence>
<accession>A0A6A5JYX4</accession>
<keyword evidence="3" id="KW-1185">Reference proteome</keyword>
<protein>
    <submittedName>
        <fullName evidence="2">Uncharacterized protein</fullName>
    </submittedName>
</protein>
<proteinExistence type="predicted"/>
<reference evidence="2" key="1">
    <citation type="submission" date="2020-01" db="EMBL/GenBank/DDBJ databases">
        <authorList>
            <consortium name="DOE Joint Genome Institute"/>
            <person name="Haridas S."/>
            <person name="Albert R."/>
            <person name="Binder M."/>
            <person name="Bloem J."/>
            <person name="Labutti K."/>
            <person name="Salamov A."/>
            <person name="Andreopoulos B."/>
            <person name="Baker S.E."/>
            <person name="Barry K."/>
            <person name="Bills G."/>
            <person name="Bluhm B.H."/>
            <person name="Cannon C."/>
            <person name="Castanera R."/>
            <person name="Culley D.E."/>
            <person name="Daum C."/>
            <person name="Ezra D."/>
            <person name="Gonzalez J.B."/>
            <person name="Henrissat B."/>
            <person name="Kuo A."/>
            <person name="Liang C."/>
            <person name="Lipzen A."/>
            <person name="Lutzoni F."/>
            <person name="Magnuson J."/>
            <person name="Mondo S."/>
            <person name="Nolan M."/>
            <person name="Ohm R."/>
            <person name="Pangilinan J."/>
            <person name="Park H.-J."/>
            <person name="Ramirez L."/>
            <person name="Alfaro M."/>
            <person name="Sun H."/>
            <person name="Tritt A."/>
            <person name="Yoshinaga Y."/>
            <person name="Zwiers L.-H."/>
            <person name="Turgeon B.G."/>
            <person name="Goodwin S.B."/>
            <person name="Spatafora J.W."/>
            <person name="Crous P.W."/>
            <person name="Grigoriev I.V."/>
        </authorList>
    </citation>
    <scope>NUCLEOTIDE SEQUENCE</scope>
    <source>
        <strain evidence="2">P77</strain>
    </source>
</reference>
<dbReference type="AlphaFoldDB" id="A0A6A5JYX4"/>
<dbReference type="OrthoDB" id="2306919at2759"/>
<organism evidence="2 3">
    <name type="scientific">Decorospora gaudefroyi</name>
    <dbReference type="NCBI Taxonomy" id="184978"/>
    <lineage>
        <taxon>Eukaryota</taxon>
        <taxon>Fungi</taxon>
        <taxon>Dikarya</taxon>
        <taxon>Ascomycota</taxon>
        <taxon>Pezizomycotina</taxon>
        <taxon>Dothideomycetes</taxon>
        <taxon>Pleosporomycetidae</taxon>
        <taxon>Pleosporales</taxon>
        <taxon>Pleosporineae</taxon>
        <taxon>Pleosporaceae</taxon>
        <taxon>Decorospora</taxon>
    </lineage>
</organism>
<gene>
    <name evidence="2" type="ORF">BDW02DRAFT_642871</name>
</gene>
<feature type="signal peptide" evidence="1">
    <location>
        <begin position="1"/>
        <end position="23"/>
    </location>
</feature>
<name>A0A6A5JYX4_9PLEO</name>
<feature type="chain" id="PRO_5025632161" evidence="1">
    <location>
        <begin position="24"/>
        <end position="225"/>
    </location>
</feature>
<dbReference type="Proteomes" id="UP000800040">
    <property type="component" value="Unassembled WGS sequence"/>
</dbReference>
<dbReference type="EMBL" id="ML975444">
    <property type="protein sequence ID" value="KAF1829421.1"/>
    <property type="molecule type" value="Genomic_DNA"/>
</dbReference>
<keyword evidence="1" id="KW-0732">Signal</keyword>
<evidence type="ECO:0000313" key="3">
    <source>
        <dbReference type="Proteomes" id="UP000800040"/>
    </source>
</evidence>